<gene>
    <name evidence="1" type="ORF">TNS_ORF301</name>
</gene>
<name>V9SGK2_9VIRU</name>
<reference evidence="1 2" key="1">
    <citation type="journal article" date="2014" name="Arch. Virol.">
        <title>Complete genome sequence of Tunisvirus, a new member of the proposed family Marseilleviridae.</title>
        <authorList>
            <person name="Aherfi S."/>
            <person name="Boughalmi M."/>
            <person name="Pagnier I."/>
            <person name="Fournous G."/>
            <person name="La Scola B."/>
            <person name="Raoult D."/>
            <person name="Colson P."/>
        </authorList>
    </citation>
    <scope>NUCLEOTIDE SEQUENCE [LARGE SCALE GENOMIC DNA]</scope>
    <source>
        <strain evidence="1 2">U484</strain>
    </source>
</reference>
<accession>V9SGK2</accession>
<protein>
    <submittedName>
        <fullName evidence="1">Uncharacterized protein</fullName>
    </submittedName>
</protein>
<dbReference type="EMBL" id="KF483846">
    <property type="protein sequence ID" value="AHC55019.1"/>
    <property type="molecule type" value="Genomic_DNA"/>
</dbReference>
<evidence type="ECO:0000313" key="1">
    <source>
        <dbReference type="EMBL" id="AHC55019.1"/>
    </source>
</evidence>
<proteinExistence type="predicted"/>
<keyword evidence="2" id="KW-1185">Reference proteome</keyword>
<evidence type="ECO:0000313" key="2">
    <source>
        <dbReference type="Proteomes" id="UP000232615"/>
    </source>
</evidence>
<dbReference type="Proteomes" id="UP000232615">
    <property type="component" value="Segment"/>
</dbReference>
<organism evidence="1 2">
    <name type="scientific">Tunisvirus fontaine2</name>
    <dbReference type="NCBI Taxonomy" id="1421067"/>
    <lineage>
        <taxon>Viruses</taxon>
        <taxon>Varidnaviria</taxon>
        <taxon>Bamfordvirae</taxon>
        <taxon>Nucleocytoviricota</taxon>
        <taxon>Megaviricetes</taxon>
        <taxon>Pimascovirales</taxon>
        <taxon>Pimascovirales incertae sedis</taxon>
        <taxon>Marseilleviridae</taxon>
        <taxon>Losannavirus</taxon>
        <taxon>Losannavirus tunisense</taxon>
    </lineage>
</organism>
<sequence length="119" mass="13140">MFCAYNQEAREEEKVVALVGDSGIGKSRELCRISGIKHSKQKGVVEYNIVLGGGTKFVRLLEIPGDSFDPNPIKGCSLVLGVAGSSAKLLSFWREQTKDNSCFFELVRLCDLEERLEAI</sequence>